<feature type="region of interest" description="Disordered" evidence="1">
    <location>
        <begin position="173"/>
        <end position="204"/>
    </location>
</feature>
<protein>
    <submittedName>
        <fullName evidence="2">Uncharacterized protein</fullName>
    </submittedName>
</protein>
<dbReference type="AlphaFoldDB" id="A0A0F9I3G9"/>
<sequence>MVSTTDVVNVALRRVGASRIVSLTEAEDSASFTVANDLFDEVLDDLLRQHAWNFATRRAKLAQLVDEPTFEFDHAYTMPAGWIRTISVHPNSEGAGTMFYREEQLDDKRVILTSADEVFMRYVVRVTDANLWPADFRNAMSMLLARDFAIPLGNSNTLHQNFDSLSRSAIARARSSDSMGSSPERRPRGSWVNRRGISRPVVGD</sequence>
<name>A0A0F9I3G9_9ZZZZ</name>
<accession>A0A0F9I3G9</accession>
<organism evidence="2">
    <name type="scientific">marine sediment metagenome</name>
    <dbReference type="NCBI Taxonomy" id="412755"/>
    <lineage>
        <taxon>unclassified sequences</taxon>
        <taxon>metagenomes</taxon>
        <taxon>ecological metagenomes</taxon>
    </lineage>
</organism>
<gene>
    <name evidence="2" type="ORF">LCGC14_1629390</name>
</gene>
<evidence type="ECO:0000313" key="2">
    <source>
        <dbReference type="EMBL" id="KKM22037.1"/>
    </source>
</evidence>
<dbReference type="EMBL" id="LAZR01013421">
    <property type="protein sequence ID" value="KKM22037.1"/>
    <property type="molecule type" value="Genomic_DNA"/>
</dbReference>
<reference evidence="2" key="1">
    <citation type="journal article" date="2015" name="Nature">
        <title>Complex archaea that bridge the gap between prokaryotes and eukaryotes.</title>
        <authorList>
            <person name="Spang A."/>
            <person name="Saw J.H."/>
            <person name="Jorgensen S.L."/>
            <person name="Zaremba-Niedzwiedzka K."/>
            <person name="Martijn J."/>
            <person name="Lind A.E."/>
            <person name="van Eijk R."/>
            <person name="Schleper C."/>
            <person name="Guy L."/>
            <person name="Ettema T.J."/>
        </authorList>
    </citation>
    <scope>NUCLEOTIDE SEQUENCE</scope>
</reference>
<proteinExistence type="predicted"/>
<comment type="caution">
    <text evidence="2">The sequence shown here is derived from an EMBL/GenBank/DDBJ whole genome shotgun (WGS) entry which is preliminary data.</text>
</comment>
<evidence type="ECO:0000256" key="1">
    <source>
        <dbReference type="SAM" id="MobiDB-lite"/>
    </source>
</evidence>